<protein>
    <recommendedName>
        <fullName evidence="5">DUF4190 domain-containing protein</fullName>
    </recommendedName>
</protein>
<evidence type="ECO:0000256" key="2">
    <source>
        <dbReference type="SAM" id="Phobius"/>
    </source>
</evidence>
<keyword evidence="4" id="KW-1185">Reference proteome</keyword>
<dbReference type="EMBL" id="JAROCE010000003">
    <property type="protein sequence ID" value="MFM2721164.1"/>
    <property type="molecule type" value="Genomic_DNA"/>
</dbReference>
<feature type="transmembrane region" description="Helical" evidence="2">
    <location>
        <begin position="70"/>
        <end position="103"/>
    </location>
</feature>
<gene>
    <name evidence="3" type="ORF">P5G46_11670</name>
</gene>
<feature type="transmembrane region" description="Helical" evidence="2">
    <location>
        <begin position="115"/>
        <end position="138"/>
    </location>
</feature>
<keyword evidence="2" id="KW-1133">Transmembrane helix</keyword>
<evidence type="ECO:0000313" key="3">
    <source>
        <dbReference type="EMBL" id="MFM2721164.1"/>
    </source>
</evidence>
<comment type="caution">
    <text evidence="3">The sequence shown here is derived from an EMBL/GenBank/DDBJ whole genome shotgun (WGS) entry which is preliminary data.</text>
</comment>
<keyword evidence="2" id="KW-0472">Membrane</keyword>
<accession>A0ABW9GIE3</accession>
<sequence>MSASPPPSRRARKLATNAEAPAAAPTVAEQLAAGDAMDDERLPTAQLERAAFGEHVLPWSPPAPVVPPSVAPWALVVAIIALVVSLFVGVLLPLGVIGLVMSIISLRRAHDSRRVASWALGLSVVSIVFSAGWLFWALPQLSTV</sequence>
<dbReference type="RefSeq" id="WP_408905747.1">
    <property type="nucleotide sequence ID" value="NZ_JAROCE010000003.1"/>
</dbReference>
<feature type="compositionally biased region" description="Low complexity" evidence="1">
    <location>
        <begin position="14"/>
        <end position="24"/>
    </location>
</feature>
<reference evidence="3 4" key="1">
    <citation type="submission" date="2023-03" db="EMBL/GenBank/DDBJ databases">
        <title>MT1 and MT2 Draft Genomes of Novel Species.</title>
        <authorList>
            <person name="Venkateswaran K."/>
        </authorList>
    </citation>
    <scope>NUCLEOTIDE SEQUENCE [LARGE SCALE GENOMIC DNA]</scope>
    <source>
        <strain evidence="3 4">IF8SW-P5</strain>
    </source>
</reference>
<evidence type="ECO:0000256" key="1">
    <source>
        <dbReference type="SAM" id="MobiDB-lite"/>
    </source>
</evidence>
<dbReference type="Proteomes" id="UP001630303">
    <property type="component" value="Unassembled WGS sequence"/>
</dbReference>
<name>A0ABW9GIE3_9MICO</name>
<proteinExistence type="predicted"/>
<evidence type="ECO:0000313" key="4">
    <source>
        <dbReference type="Proteomes" id="UP001630303"/>
    </source>
</evidence>
<feature type="region of interest" description="Disordered" evidence="1">
    <location>
        <begin position="1"/>
        <end position="24"/>
    </location>
</feature>
<evidence type="ECO:0008006" key="5">
    <source>
        <dbReference type="Google" id="ProtNLM"/>
    </source>
</evidence>
<keyword evidence="2" id="KW-0812">Transmembrane</keyword>
<organism evidence="3 4">
    <name type="scientific">Microbacterium mcarthurae</name>
    <dbReference type="NCBI Taxonomy" id="3035918"/>
    <lineage>
        <taxon>Bacteria</taxon>
        <taxon>Bacillati</taxon>
        <taxon>Actinomycetota</taxon>
        <taxon>Actinomycetes</taxon>
        <taxon>Micrococcales</taxon>
        <taxon>Microbacteriaceae</taxon>
        <taxon>Microbacterium</taxon>
    </lineage>
</organism>